<dbReference type="PANTHER" id="PTHR11362">
    <property type="entry name" value="PHOSPHATIDYLETHANOLAMINE-BINDING PROTEIN"/>
    <property type="match status" value="1"/>
</dbReference>
<keyword evidence="3" id="KW-1185">Reference proteome</keyword>
<dbReference type="Gene3D" id="3.90.280.10">
    <property type="entry name" value="PEBP-like"/>
    <property type="match status" value="1"/>
</dbReference>
<gene>
    <name evidence="2" type="ORF">BDN70DRAFT_906889</name>
</gene>
<feature type="compositionally biased region" description="Low complexity" evidence="1">
    <location>
        <begin position="238"/>
        <end position="253"/>
    </location>
</feature>
<evidence type="ECO:0000313" key="2">
    <source>
        <dbReference type="EMBL" id="KAF9478156.1"/>
    </source>
</evidence>
<evidence type="ECO:0000256" key="1">
    <source>
        <dbReference type="SAM" id="MobiDB-lite"/>
    </source>
</evidence>
<organism evidence="2 3">
    <name type="scientific">Pholiota conissans</name>
    <dbReference type="NCBI Taxonomy" id="109636"/>
    <lineage>
        <taxon>Eukaryota</taxon>
        <taxon>Fungi</taxon>
        <taxon>Dikarya</taxon>
        <taxon>Basidiomycota</taxon>
        <taxon>Agaricomycotina</taxon>
        <taxon>Agaricomycetes</taxon>
        <taxon>Agaricomycetidae</taxon>
        <taxon>Agaricales</taxon>
        <taxon>Agaricineae</taxon>
        <taxon>Strophariaceae</taxon>
        <taxon>Pholiota</taxon>
    </lineage>
</organism>
<dbReference type="SUPFAM" id="SSF49777">
    <property type="entry name" value="PEBP-like"/>
    <property type="match status" value="1"/>
</dbReference>
<feature type="region of interest" description="Disordered" evidence="1">
    <location>
        <begin position="200"/>
        <end position="253"/>
    </location>
</feature>
<dbReference type="InterPro" id="IPR035810">
    <property type="entry name" value="PEBP_euk"/>
</dbReference>
<dbReference type="CDD" id="cd00866">
    <property type="entry name" value="PEBP_euk"/>
    <property type="match status" value="1"/>
</dbReference>
<comment type="caution">
    <text evidence="2">The sequence shown here is derived from an EMBL/GenBank/DDBJ whole genome shotgun (WGS) entry which is preliminary data.</text>
</comment>
<evidence type="ECO:0000313" key="3">
    <source>
        <dbReference type="Proteomes" id="UP000807469"/>
    </source>
</evidence>
<dbReference type="InterPro" id="IPR008914">
    <property type="entry name" value="PEBP"/>
</dbReference>
<accession>A0A9P5Z294</accession>
<dbReference type="EMBL" id="MU155241">
    <property type="protein sequence ID" value="KAF9478156.1"/>
    <property type="molecule type" value="Genomic_DNA"/>
</dbReference>
<reference evidence="2" key="1">
    <citation type="submission" date="2020-11" db="EMBL/GenBank/DDBJ databases">
        <authorList>
            <consortium name="DOE Joint Genome Institute"/>
            <person name="Ahrendt S."/>
            <person name="Riley R."/>
            <person name="Andreopoulos W."/>
            <person name="Labutti K."/>
            <person name="Pangilinan J."/>
            <person name="Ruiz-Duenas F.J."/>
            <person name="Barrasa J.M."/>
            <person name="Sanchez-Garcia M."/>
            <person name="Camarero S."/>
            <person name="Miyauchi S."/>
            <person name="Serrano A."/>
            <person name="Linde D."/>
            <person name="Babiker R."/>
            <person name="Drula E."/>
            <person name="Ayuso-Fernandez I."/>
            <person name="Pacheco R."/>
            <person name="Padilla G."/>
            <person name="Ferreira P."/>
            <person name="Barriuso J."/>
            <person name="Kellner H."/>
            <person name="Castanera R."/>
            <person name="Alfaro M."/>
            <person name="Ramirez L."/>
            <person name="Pisabarro A.G."/>
            <person name="Kuo A."/>
            <person name="Tritt A."/>
            <person name="Lipzen A."/>
            <person name="He G."/>
            <person name="Yan M."/>
            <person name="Ng V."/>
            <person name="Cullen D."/>
            <person name="Martin F."/>
            <person name="Rosso M.-N."/>
            <person name="Henrissat B."/>
            <person name="Hibbett D."/>
            <person name="Martinez A.T."/>
            <person name="Grigoriev I.V."/>
        </authorList>
    </citation>
    <scope>NUCLEOTIDE SEQUENCE</scope>
    <source>
        <strain evidence="2">CIRM-BRFM 674</strain>
    </source>
</reference>
<dbReference type="Pfam" id="PF01161">
    <property type="entry name" value="PBP"/>
    <property type="match status" value="1"/>
</dbReference>
<protein>
    <submittedName>
        <fullName evidence="2">PEBP-like protein</fullName>
    </submittedName>
</protein>
<dbReference type="PANTHER" id="PTHR11362:SF82">
    <property type="entry name" value="PHOSPHATIDYLETHANOLAMINE-BINDING PROTEIN 4"/>
    <property type="match status" value="1"/>
</dbReference>
<dbReference type="InterPro" id="IPR036610">
    <property type="entry name" value="PEBP-like_sf"/>
</dbReference>
<sequence>MDALSNVTTAFSMAQIVPDVINSFDPIALINITFTDSVTMDAVDVDPGVLLTMEQTADEPTFFIDTSQSDPDLRQAVNGTFVLVIVDPDAPTPQMPNVSQFLHFIGGNFMADPTSGLLSNSSAALLDFFSPTPPVGSDPHRYVVLVFNQPDDFDTAAPVFVNASTPRTNFSVSDFALETNLGSPIAGNYFLVGPDDSDASTSSVSASDPATATDTPTSLPDPGTASLPIPTPTPPPVTAASTPNLPADTSFAPSAASPTSAGISVKILDKFVTGLAIITGVLATYSSL</sequence>
<name>A0A9P5Z294_9AGAR</name>
<dbReference type="AlphaFoldDB" id="A0A9P5Z294"/>
<proteinExistence type="predicted"/>
<dbReference type="OrthoDB" id="275748at2759"/>
<feature type="compositionally biased region" description="Low complexity" evidence="1">
    <location>
        <begin position="200"/>
        <end position="228"/>
    </location>
</feature>
<dbReference type="Proteomes" id="UP000807469">
    <property type="component" value="Unassembled WGS sequence"/>
</dbReference>